<accession>A0A1L9REK8</accession>
<keyword evidence="1" id="KW-1133">Transmembrane helix</keyword>
<feature type="transmembrane region" description="Helical" evidence="1">
    <location>
        <begin position="29"/>
        <end position="48"/>
    </location>
</feature>
<proteinExistence type="predicted"/>
<evidence type="ECO:0000313" key="2">
    <source>
        <dbReference type="EMBL" id="OJJ33360.1"/>
    </source>
</evidence>
<dbReference type="RefSeq" id="XP_040687037.1">
    <property type="nucleotide sequence ID" value="XM_040836025.1"/>
</dbReference>
<dbReference type="GeneID" id="63751873"/>
<keyword evidence="3" id="KW-1185">Reference proteome</keyword>
<protein>
    <submittedName>
        <fullName evidence="2">Uncharacterized protein</fullName>
    </submittedName>
</protein>
<keyword evidence="1" id="KW-0812">Transmembrane</keyword>
<dbReference type="Proteomes" id="UP000184383">
    <property type="component" value="Unassembled WGS sequence"/>
</dbReference>
<reference evidence="3" key="1">
    <citation type="journal article" date="2017" name="Genome Biol.">
        <title>Comparative genomics reveals high biological diversity and specific adaptations in the industrially and medically important fungal genus Aspergillus.</title>
        <authorList>
            <person name="de Vries R.P."/>
            <person name="Riley R."/>
            <person name="Wiebenga A."/>
            <person name="Aguilar-Osorio G."/>
            <person name="Amillis S."/>
            <person name="Uchima C.A."/>
            <person name="Anderluh G."/>
            <person name="Asadollahi M."/>
            <person name="Askin M."/>
            <person name="Barry K."/>
            <person name="Battaglia E."/>
            <person name="Bayram O."/>
            <person name="Benocci T."/>
            <person name="Braus-Stromeyer S.A."/>
            <person name="Caldana C."/>
            <person name="Canovas D."/>
            <person name="Cerqueira G.C."/>
            <person name="Chen F."/>
            <person name="Chen W."/>
            <person name="Choi C."/>
            <person name="Clum A."/>
            <person name="Dos Santos R.A."/>
            <person name="Damasio A.R."/>
            <person name="Diallinas G."/>
            <person name="Emri T."/>
            <person name="Fekete E."/>
            <person name="Flipphi M."/>
            <person name="Freyberg S."/>
            <person name="Gallo A."/>
            <person name="Gournas C."/>
            <person name="Habgood R."/>
            <person name="Hainaut M."/>
            <person name="Harispe M.L."/>
            <person name="Henrissat B."/>
            <person name="Hilden K.S."/>
            <person name="Hope R."/>
            <person name="Hossain A."/>
            <person name="Karabika E."/>
            <person name="Karaffa L."/>
            <person name="Karanyi Z."/>
            <person name="Krasevec N."/>
            <person name="Kuo A."/>
            <person name="Kusch H."/>
            <person name="LaButti K."/>
            <person name="Lagendijk E.L."/>
            <person name="Lapidus A."/>
            <person name="Levasseur A."/>
            <person name="Lindquist E."/>
            <person name="Lipzen A."/>
            <person name="Logrieco A.F."/>
            <person name="MacCabe A."/>
            <person name="Maekelae M.R."/>
            <person name="Malavazi I."/>
            <person name="Melin P."/>
            <person name="Meyer V."/>
            <person name="Mielnichuk N."/>
            <person name="Miskei M."/>
            <person name="Molnar A.P."/>
            <person name="Mule G."/>
            <person name="Ngan C.Y."/>
            <person name="Orejas M."/>
            <person name="Orosz E."/>
            <person name="Ouedraogo J.P."/>
            <person name="Overkamp K.M."/>
            <person name="Park H.-S."/>
            <person name="Perrone G."/>
            <person name="Piumi F."/>
            <person name="Punt P.J."/>
            <person name="Ram A.F."/>
            <person name="Ramon A."/>
            <person name="Rauscher S."/>
            <person name="Record E."/>
            <person name="Riano-Pachon D.M."/>
            <person name="Robert V."/>
            <person name="Roehrig J."/>
            <person name="Ruller R."/>
            <person name="Salamov A."/>
            <person name="Salih N.S."/>
            <person name="Samson R.A."/>
            <person name="Sandor E."/>
            <person name="Sanguinetti M."/>
            <person name="Schuetze T."/>
            <person name="Sepcic K."/>
            <person name="Shelest E."/>
            <person name="Sherlock G."/>
            <person name="Sophianopoulou V."/>
            <person name="Squina F.M."/>
            <person name="Sun H."/>
            <person name="Susca A."/>
            <person name="Todd R.B."/>
            <person name="Tsang A."/>
            <person name="Unkles S.E."/>
            <person name="van de Wiele N."/>
            <person name="van Rossen-Uffink D."/>
            <person name="Oliveira J.V."/>
            <person name="Vesth T.C."/>
            <person name="Visser J."/>
            <person name="Yu J.-H."/>
            <person name="Zhou M."/>
            <person name="Andersen M.R."/>
            <person name="Archer D.B."/>
            <person name="Baker S.E."/>
            <person name="Benoit I."/>
            <person name="Brakhage A.A."/>
            <person name="Braus G.H."/>
            <person name="Fischer R."/>
            <person name="Frisvad J.C."/>
            <person name="Goldman G.H."/>
            <person name="Houbraken J."/>
            <person name="Oakley B."/>
            <person name="Pocsi I."/>
            <person name="Scazzocchio C."/>
            <person name="Seiboth B."/>
            <person name="vanKuyk P.A."/>
            <person name="Wortman J."/>
            <person name="Dyer P.S."/>
            <person name="Grigoriev I.V."/>
        </authorList>
    </citation>
    <scope>NUCLEOTIDE SEQUENCE [LARGE SCALE GENOMIC DNA]</scope>
    <source>
        <strain evidence="3">DTO 134E9</strain>
    </source>
</reference>
<gene>
    <name evidence="2" type="ORF">ASPWEDRAFT_43429</name>
</gene>
<evidence type="ECO:0000256" key="1">
    <source>
        <dbReference type="SAM" id="Phobius"/>
    </source>
</evidence>
<name>A0A1L9REK8_ASPWE</name>
<dbReference type="EMBL" id="KV878214">
    <property type="protein sequence ID" value="OJJ33360.1"/>
    <property type="molecule type" value="Genomic_DNA"/>
</dbReference>
<evidence type="ECO:0000313" key="3">
    <source>
        <dbReference type="Proteomes" id="UP000184383"/>
    </source>
</evidence>
<keyword evidence="1" id="KW-0472">Membrane</keyword>
<organism evidence="2 3">
    <name type="scientific">Aspergillus wentii DTO 134E9</name>
    <dbReference type="NCBI Taxonomy" id="1073089"/>
    <lineage>
        <taxon>Eukaryota</taxon>
        <taxon>Fungi</taxon>
        <taxon>Dikarya</taxon>
        <taxon>Ascomycota</taxon>
        <taxon>Pezizomycotina</taxon>
        <taxon>Eurotiomycetes</taxon>
        <taxon>Eurotiomycetidae</taxon>
        <taxon>Eurotiales</taxon>
        <taxon>Aspergillaceae</taxon>
        <taxon>Aspergillus</taxon>
        <taxon>Aspergillus subgen. Cremei</taxon>
    </lineage>
</organism>
<dbReference type="VEuPathDB" id="FungiDB:ASPWEDRAFT_43429"/>
<sequence>MTAFASERASFKDPDRMRVFFWSGQDMKGIISILALVTCAMTILPIDIPSSAQKN</sequence>
<dbReference type="AlphaFoldDB" id="A0A1L9REK8"/>